<dbReference type="RefSeq" id="WP_036706302.1">
    <property type="nucleotide sequence ID" value="NZ_JRKQ01000001.1"/>
</dbReference>
<dbReference type="AlphaFoldDB" id="A0A099GLZ0"/>
<reference evidence="1 2" key="1">
    <citation type="submission" date="2014-09" db="EMBL/GenBank/DDBJ databases">
        <authorList>
            <person name="McGinnis J.M."/>
            <person name="Wolfgang W.J."/>
        </authorList>
    </citation>
    <scope>NUCLEOTIDE SEQUENCE [LARGE SCALE GENOMIC DNA]</scope>
    <source>
        <strain evidence="1 2">5503</strain>
    </source>
</reference>
<gene>
    <name evidence="1" type="ORF">IX56_00350</name>
</gene>
<organism evidence="1 2">
    <name type="scientific">Paracoccus sanguinis</name>
    <dbReference type="NCBI Taxonomy" id="1545044"/>
    <lineage>
        <taxon>Bacteria</taxon>
        <taxon>Pseudomonadati</taxon>
        <taxon>Pseudomonadota</taxon>
        <taxon>Alphaproteobacteria</taxon>
        <taxon>Rhodobacterales</taxon>
        <taxon>Paracoccaceae</taxon>
        <taxon>Paracoccus</taxon>
    </lineage>
</organism>
<reference evidence="1 2" key="2">
    <citation type="submission" date="2014-10" db="EMBL/GenBank/DDBJ databases">
        <title>Paracoccus sanguinis sp. nov., isolated from clinical specimens of New York State patients.</title>
        <authorList>
            <person name="Mingle L.A."/>
            <person name="Cole J.A."/>
            <person name="Lapierre P."/>
            <person name="Musser K.A."/>
        </authorList>
    </citation>
    <scope>NUCLEOTIDE SEQUENCE [LARGE SCALE GENOMIC DNA]</scope>
    <source>
        <strain evidence="1 2">5503</strain>
    </source>
</reference>
<name>A0A099GLZ0_9RHOB</name>
<dbReference type="Proteomes" id="UP000029858">
    <property type="component" value="Unassembled WGS sequence"/>
</dbReference>
<comment type="caution">
    <text evidence="1">The sequence shown here is derived from an EMBL/GenBank/DDBJ whole genome shotgun (WGS) entry which is preliminary data.</text>
</comment>
<sequence>MAHTNNYTLGRGKLYFSPFRPGTTNPAGFRYIGNTPSLSYTATVEKLDHYNSDAGIRVKDASVVLSADFAMQFTTDDISAENVAMFFLNENPETITQASATGQTETITVGALERRYALGVSDATPTGLQNVSGVTVSNGATALEAEVDYQVDLATGTVKFLEGGAVSVGDTLTVSYGVEAATYERVISGSSAVRGALRFVSDNPKGDNFTIYAPCVEITPNGDYELKGDDWQTLSFSVSVEKLAERAAIYRDGHALRA</sequence>
<accession>A0A099GLZ0</accession>
<evidence type="ECO:0000313" key="1">
    <source>
        <dbReference type="EMBL" id="KGJ23761.1"/>
    </source>
</evidence>
<dbReference type="EMBL" id="JRKQ01000001">
    <property type="protein sequence ID" value="KGJ23761.1"/>
    <property type="molecule type" value="Genomic_DNA"/>
</dbReference>
<evidence type="ECO:0000313" key="2">
    <source>
        <dbReference type="Proteomes" id="UP000029858"/>
    </source>
</evidence>
<proteinExistence type="predicted"/>
<protein>
    <submittedName>
        <fullName evidence="1">Uncharacterized protein</fullName>
    </submittedName>
</protein>